<name>A0ABM5L5G5_DIAVI</name>
<keyword evidence="3" id="KW-1185">Reference proteome</keyword>
<protein>
    <submittedName>
        <fullName evidence="2">Uncharacterized protein</fullName>
    </submittedName>
</protein>
<evidence type="ECO:0000313" key="2">
    <source>
        <dbReference type="EnsemblMetazoa" id="XP_050517682.1"/>
    </source>
</evidence>
<evidence type="ECO:0000256" key="1">
    <source>
        <dbReference type="SAM" id="MobiDB-lite"/>
    </source>
</evidence>
<dbReference type="Proteomes" id="UP001652700">
    <property type="component" value="Unplaced"/>
</dbReference>
<proteinExistence type="predicted"/>
<reference evidence="2" key="1">
    <citation type="submission" date="2025-05" db="UniProtKB">
        <authorList>
            <consortium name="EnsemblMetazoa"/>
        </authorList>
    </citation>
    <scope>IDENTIFICATION</scope>
</reference>
<dbReference type="GeneID" id="126892222"/>
<evidence type="ECO:0000313" key="3">
    <source>
        <dbReference type="Proteomes" id="UP001652700"/>
    </source>
</evidence>
<sequence length="163" mass="18976">MSVIPSQLVILTGDPVNSPIHTALIIMRELFVFGVKDISLKKDRIFVMLSYTPNSKHLKRKIVNLPIRYMRTKIQSEEEFQKVEEAVKRYRFNLLDEEYEDFEKQQQIQTTSGIKRTLYIQGTDQLAGKKSKPSTSTSSTPVVELNDHDYEDIEHFLTQRTPQ</sequence>
<dbReference type="RefSeq" id="XP_050517682.1">
    <property type="nucleotide sequence ID" value="XM_050661725.1"/>
</dbReference>
<feature type="region of interest" description="Disordered" evidence="1">
    <location>
        <begin position="125"/>
        <end position="145"/>
    </location>
</feature>
<dbReference type="EnsemblMetazoa" id="XM_050661725.1">
    <property type="protein sequence ID" value="XP_050517682.1"/>
    <property type="gene ID" value="LOC126892222"/>
</dbReference>
<organism evidence="2 3">
    <name type="scientific">Diabrotica virgifera virgifera</name>
    <name type="common">western corn rootworm</name>
    <dbReference type="NCBI Taxonomy" id="50390"/>
    <lineage>
        <taxon>Eukaryota</taxon>
        <taxon>Metazoa</taxon>
        <taxon>Ecdysozoa</taxon>
        <taxon>Arthropoda</taxon>
        <taxon>Hexapoda</taxon>
        <taxon>Insecta</taxon>
        <taxon>Pterygota</taxon>
        <taxon>Neoptera</taxon>
        <taxon>Endopterygota</taxon>
        <taxon>Coleoptera</taxon>
        <taxon>Polyphaga</taxon>
        <taxon>Cucujiformia</taxon>
        <taxon>Chrysomeloidea</taxon>
        <taxon>Chrysomelidae</taxon>
        <taxon>Galerucinae</taxon>
        <taxon>Diabroticina</taxon>
        <taxon>Diabroticites</taxon>
        <taxon>Diabrotica</taxon>
    </lineage>
</organism>
<accession>A0ABM5L5G5</accession>